<feature type="transmembrane region" description="Helical" evidence="7">
    <location>
        <begin position="202"/>
        <end position="221"/>
    </location>
</feature>
<evidence type="ECO:0000256" key="1">
    <source>
        <dbReference type="ARBA" id="ARBA00004141"/>
    </source>
</evidence>
<dbReference type="InterPro" id="IPR049326">
    <property type="entry name" value="Rhodopsin_dom_fungi"/>
</dbReference>
<feature type="transmembrane region" description="Helical" evidence="7">
    <location>
        <begin position="81"/>
        <end position="106"/>
    </location>
</feature>
<dbReference type="STRING" id="913774.A0A0C3GUS6"/>
<dbReference type="AlphaFoldDB" id="A0A0C3GUS6"/>
<comment type="similarity">
    <text evidence="5">Belongs to the SAT4 family.</text>
</comment>
<comment type="subcellular location">
    <subcellularLocation>
        <location evidence="1">Membrane</location>
        <topology evidence="1">Multi-pass membrane protein</topology>
    </subcellularLocation>
</comment>
<reference evidence="10" key="2">
    <citation type="submission" date="2015-01" db="EMBL/GenBank/DDBJ databases">
        <title>Evolutionary Origins and Diversification of the Mycorrhizal Mutualists.</title>
        <authorList>
            <consortium name="DOE Joint Genome Institute"/>
            <consortium name="Mycorrhizal Genomics Consortium"/>
            <person name="Kohler A."/>
            <person name="Kuo A."/>
            <person name="Nagy L.G."/>
            <person name="Floudas D."/>
            <person name="Copeland A."/>
            <person name="Barry K.W."/>
            <person name="Cichocki N."/>
            <person name="Veneault-Fourrey C."/>
            <person name="LaButti K."/>
            <person name="Lindquist E.A."/>
            <person name="Lipzen A."/>
            <person name="Lundell T."/>
            <person name="Morin E."/>
            <person name="Murat C."/>
            <person name="Riley R."/>
            <person name="Ohm R."/>
            <person name="Sun H."/>
            <person name="Tunlid A."/>
            <person name="Henrissat B."/>
            <person name="Grigoriev I.V."/>
            <person name="Hibbett D.S."/>
            <person name="Martin F."/>
        </authorList>
    </citation>
    <scope>NUCLEOTIDE SEQUENCE [LARGE SCALE GENOMIC DNA]</scope>
    <source>
        <strain evidence="10">Zn</strain>
    </source>
</reference>
<reference evidence="9 10" key="1">
    <citation type="submission" date="2014-04" db="EMBL/GenBank/DDBJ databases">
        <authorList>
            <consortium name="DOE Joint Genome Institute"/>
            <person name="Kuo A."/>
            <person name="Martino E."/>
            <person name="Perotto S."/>
            <person name="Kohler A."/>
            <person name="Nagy L.G."/>
            <person name="Floudas D."/>
            <person name="Copeland A."/>
            <person name="Barry K.W."/>
            <person name="Cichocki N."/>
            <person name="Veneault-Fourrey C."/>
            <person name="LaButti K."/>
            <person name="Lindquist E.A."/>
            <person name="Lipzen A."/>
            <person name="Lundell T."/>
            <person name="Morin E."/>
            <person name="Murat C."/>
            <person name="Sun H."/>
            <person name="Tunlid A."/>
            <person name="Henrissat B."/>
            <person name="Grigoriev I.V."/>
            <person name="Hibbett D.S."/>
            <person name="Martin F."/>
            <person name="Nordberg H.P."/>
            <person name="Cantor M.N."/>
            <person name="Hua S.X."/>
        </authorList>
    </citation>
    <scope>NUCLEOTIDE SEQUENCE [LARGE SCALE GENOMIC DNA]</scope>
    <source>
        <strain evidence="9 10">Zn</strain>
    </source>
</reference>
<feature type="transmembrane region" description="Helical" evidence="7">
    <location>
        <begin position="118"/>
        <end position="147"/>
    </location>
</feature>
<feature type="domain" description="Rhodopsin" evidence="8">
    <location>
        <begin position="22"/>
        <end position="264"/>
    </location>
</feature>
<feature type="transmembrane region" description="Helical" evidence="7">
    <location>
        <begin position="6"/>
        <end position="26"/>
    </location>
</feature>
<evidence type="ECO:0000256" key="3">
    <source>
        <dbReference type="ARBA" id="ARBA00022989"/>
    </source>
</evidence>
<protein>
    <recommendedName>
        <fullName evidence="8">Rhodopsin domain-containing protein</fullName>
    </recommendedName>
</protein>
<dbReference type="InterPro" id="IPR052337">
    <property type="entry name" value="SAT4-like"/>
</dbReference>
<evidence type="ECO:0000313" key="9">
    <source>
        <dbReference type="EMBL" id="KIM99815.1"/>
    </source>
</evidence>
<proteinExistence type="inferred from homology"/>
<feature type="transmembrane region" description="Helical" evidence="7">
    <location>
        <begin position="241"/>
        <end position="263"/>
    </location>
</feature>
<evidence type="ECO:0000256" key="5">
    <source>
        <dbReference type="ARBA" id="ARBA00038359"/>
    </source>
</evidence>
<dbReference type="Pfam" id="PF20684">
    <property type="entry name" value="Fung_rhodopsin"/>
    <property type="match status" value="1"/>
</dbReference>
<feature type="transmembrane region" description="Helical" evidence="7">
    <location>
        <begin position="38"/>
        <end position="61"/>
    </location>
</feature>
<sequence length="323" mass="36204">RGPELRAITVFFLACSWIFVLLRCYCRAVLVKAFGLDDGLCLFAQILFTFFCGFLLASVAWGAGQHMADIEPPSNIPVAVHWWWICGPIYVICNMMLKFSIGAFLLRLCVSPVQRATLWFVMGTSGIMSAYLFFVLIFQCWPVSYFWEQYTGMEGSCIDVNIITASAYAYSAISCCTDWTHCILPTYMVWNLQMRRRVKITVCLILGISVIASAATIIRIPYIHGFKSSSDFLYAATDLSIWSMVEIGLALSSCAAATLHPLYRKVTNHSFGDNTTVHRDIGYPQNTQASIRAGYVRSDSGTDHGRREDFEGWRDLGKNTGIS</sequence>
<evidence type="ECO:0000259" key="8">
    <source>
        <dbReference type="Pfam" id="PF20684"/>
    </source>
</evidence>
<gene>
    <name evidence="9" type="ORF">OIDMADRAFT_67432</name>
</gene>
<feature type="region of interest" description="Disordered" evidence="6">
    <location>
        <begin position="295"/>
        <end position="323"/>
    </location>
</feature>
<dbReference type="OrthoDB" id="3936451at2759"/>
<dbReference type="PANTHER" id="PTHR33048">
    <property type="entry name" value="PTH11-LIKE INTEGRAL MEMBRANE PROTEIN (AFU_ORTHOLOGUE AFUA_5G11245)"/>
    <property type="match status" value="1"/>
</dbReference>
<dbReference type="Proteomes" id="UP000054321">
    <property type="component" value="Unassembled WGS sequence"/>
</dbReference>
<keyword evidence="10" id="KW-1185">Reference proteome</keyword>
<keyword evidence="4 7" id="KW-0472">Membrane</keyword>
<evidence type="ECO:0000256" key="2">
    <source>
        <dbReference type="ARBA" id="ARBA00022692"/>
    </source>
</evidence>
<dbReference type="HOGENOM" id="CLU_028200_3_4_1"/>
<feature type="non-terminal residue" evidence="9">
    <location>
        <position position="1"/>
    </location>
</feature>
<evidence type="ECO:0000256" key="4">
    <source>
        <dbReference type="ARBA" id="ARBA00023136"/>
    </source>
</evidence>
<organism evidence="9 10">
    <name type="scientific">Oidiodendron maius (strain Zn)</name>
    <dbReference type="NCBI Taxonomy" id="913774"/>
    <lineage>
        <taxon>Eukaryota</taxon>
        <taxon>Fungi</taxon>
        <taxon>Dikarya</taxon>
        <taxon>Ascomycota</taxon>
        <taxon>Pezizomycotina</taxon>
        <taxon>Leotiomycetes</taxon>
        <taxon>Leotiomycetes incertae sedis</taxon>
        <taxon>Myxotrichaceae</taxon>
        <taxon>Oidiodendron</taxon>
    </lineage>
</organism>
<evidence type="ECO:0000256" key="7">
    <source>
        <dbReference type="SAM" id="Phobius"/>
    </source>
</evidence>
<keyword evidence="2 7" id="KW-0812">Transmembrane</keyword>
<feature type="compositionally biased region" description="Basic and acidic residues" evidence="6">
    <location>
        <begin position="300"/>
        <end position="317"/>
    </location>
</feature>
<feature type="non-terminal residue" evidence="9">
    <location>
        <position position="323"/>
    </location>
</feature>
<dbReference type="EMBL" id="KN832878">
    <property type="protein sequence ID" value="KIM99815.1"/>
    <property type="molecule type" value="Genomic_DNA"/>
</dbReference>
<accession>A0A0C3GUS6</accession>
<dbReference type="PANTHER" id="PTHR33048:SF96">
    <property type="entry name" value="INTEGRAL MEMBRANE PROTEIN"/>
    <property type="match status" value="1"/>
</dbReference>
<keyword evidence="3 7" id="KW-1133">Transmembrane helix</keyword>
<evidence type="ECO:0000256" key="6">
    <source>
        <dbReference type="SAM" id="MobiDB-lite"/>
    </source>
</evidence>
<feature type="transmembrane region" description="Helical" evidence="7">
    <location>
        <begin position="167"/>
        <end position="190"/>
    </location>
</feature>
<evidence type="ECO:0000313" key="10">
    <source>
        <dbReference type="Proteomes" id="UP000054321"/>
    </source>
</evidence>
<dbReference type="InParanoid" id="A0A0C3GUS6"/>
<name>A0A0C3GUS6_OIDMZ</name>
<dbReference type="GO" id="GO:0016020">
    <property type="term" value="C:membrane"/>
    <property type="evidence" value="ECO:0007669"/>
    <property type="project" value="UniProtKB-SubCell"/>
</dbReference>